<dbReference type="Proteomes" id="UP000693952">
    <property type="component" value="Chromosome"/>
</dbReference>
<evidence type="ECO:0000313" key="1">
    <source>
        <dbReference type="EMBL" id="QXH41615.1"/>
    </source>
</evidence>
<dbReference type="RefSeq" id="WP_124345733.1">
    <property type="nucleotide sequence ID" value="NZ_CP027706.1"/>
</dbReference>
<reference evidence="1" key="1">
    <citation type="submission" date="2021-06" db="EMBL/GenBank/DDBJ databases">
        <title>Updating the genus Pseudomonas: Description of 43 new species and partition of the Pseudomonas putida group.</title>
        <authorList>
            <person name="Girard L."/>
            <person name="Lood C."/>
            <person name="Vandamme P."/>
            <person name="Rokni-Zadeh H."/>
            <person name="van Noort V."/>
            <person name="Hofte M."/>
            <person name="Lavigne R."/>
            <person name="De Mot R."/>
        </authorList>
    </citation>
    <scope>NUCLEOTIDE SEQUENCE</scope>
    <source>
        <strain evidence="1">CMR12a</strain>
    </source>
</reference>
<dbReference type="CDD" id="cd09736">
    <property type="entry name" value="Csy2_I-F"/>
    <property type="match status" value="1"/>
</dbReference>
<dbReference type="Pfam" id="PF09614">
    <property type="entry name" value="Cas_Csy2"/>
    <property type="match status" value="1"/>
</dbReference>
<name>A0ABX8MQP6_9PSED</name>
<protein>
    <submittedName>
        <fullName evidence="1">Type I-F CRISPR-associated protein Csy2</fullName>
    </submittedName>
</protein>
<dbReference type="NCBIfam" id="TIGR02565">
    <property type="entry name" value="cas_Csy2"/>
    <property type="match status" value="1"/>
</dbReference>
<dbReference type="EMBL" id="CP077074">
    <property type="protein sequence ID" value="QXH41615.1"/>
    <property type="molecule type" value="Genomic_DNA"/>
</dbReference>
<sequence length="329" mass="37146">MAECPHFEHLLVIPHLWVQNANSLSSPLTHGFPSITAFLGLMWALERKTHAAGLDLQFNAVSVVAHHHEEQVTQGDFVNTLHLTRNPLNRDGSTAAIVEEGRIHLQISLVFAVQSQALNDQSDGRAIAHQVRELLMQMRIAGGSVLPSTAPHRKQQPYAIPMTGDEEARERLFYQTKLRLLPGFVLVERQDLLQQRHQDLQASQPQATLLDAWLSLSRINWSSVTPASECESPRHTEWSNDRKGLGWIVPIPVGYGALTPLQEAGSVARARDAQIPFRFVESLYGVGQWISPHRLQSVQQLLWYADYQSDEGLYRCRNDYRAQSMSHFD</sequence>
<gene>
    <name evidence="1" type="primary">csy2</name>
    <name evidence="1" type="ORF">KSS89_05195</name>
</gene>
<dbReference type="InterPro" id="IPR013398">
    <property type="entry name" value="CRISPR-assoc_prot_Csy2"/>
</dbReference>
<proteinExistence type="predicted"/>
<keyword evidence="2" id="KW-1185">Reference proteome</keyword>
<organism evidence="1 2">
    <name type="scientific">Pseudomonas sessilinigenes</name>
    <dbReference type="NCBI Taxonomy" id="658629"/>
    <lineage>
        <taxon>Bacteria</taxon>
        <taxon>Pseudomonadati</taxon>
        <taxon>Pseudomonadota</taxon>
        <taxon>Gammaproteobacteria</taxon>
        <taxon>Pseudomonadales</taxon>
        <taxon>Pseudomonadaceae</taxon>
        <taxon>Pseudomonas</taxon>
    </lineage>
</organism>
<evidence type="ECO:0000313" key="2">
    <source>
        <dbReference type="Proteomes" id="UP000693952"/>
    </source>
</evidence>
<accession>A0ABX8MQP6</accession>